<dbReference type="Pfam" id="PF17405">
    <property type="entry name" value="Nrap_D4"/>
    <property type="match status" value="1"/>
</dbReference>
<accession>A2EPZ9</accession>
<dbReference type="PANTHER" id="PTHR17972">
    <property type="entry name" value="NUCLEOLAR RNA-ASSOCIATED PROTEIN"/>
    <property type="match status" value="1"/>
</dbReference>
<dbReference type="InterPro" id="IPR035370">
    <property type="entry name" value="Nrap_D5"/>
</dbReference>
<feature type="domain" description="Nrap protein" evidence="4">
    <location>
        <begin position="311"/>
        <end position="372"/>
    </location>
</feature>
<evidence type="ECO:0000313" key="7">
    <source>
        <dbReference type="Proteomes" id="UP000001542"/>
    </source>
</evidence>
<dbReference type="InterPro" id="IPR035369">
    <property type="entry name" value="Nrap_D4"/>
</dbReference>
<evidence type="ECO:0000259" key="2">
    <source>
        <dbReference type="Pfam" id="PF17404"/>
    </source>
</evidence>
<dbReference type="Gene3D" id="3.30.70.3030">
    <property type="match status" value="1"/>
</dbReference>
<evidence type="ECO:0008006" key="8">
    <source>
        <dbReference type="Google" id="ProtNLM"/>
    </source>
</evidence>
<dbReference type="VEuPathDB" id="TrichDB:TVAG_020100"/>
<dbReference type="OrthoDB" id="10251401at2759"/>
<dbReference type="EMBL" id="DS113453">
    <property type="protein sequence ID" value="EAY05264.1"/>
    <property type="molecule type" value="Genomic_DNA"/>
</dbReference>
<reference evidence="6" key="2">
    <citation type="journal article" date="2007" name="Science">
        <title>Draft genome sequence of the sexually transmitted pathogen Trichomonas vaginalis.</title>
        <authorList>
            <person name="Carlton J.M."/>
            <person name="Hirt R.P."/>
            <person name="Silva J.C."/>
            <person name="Delcher A.L."/>
            <person name="Schatz M."/>
            <person name="Zhao Q."/>
            <person name="Wortman J.R."/>
            <person name="Bidwell S.L."/>
            <person name="Alsmark U.C.M."/>
            <person name="Besteiro S."/>
            <person name="Sicheritz-Ponten T."/>
            <person name="Noel C.J."/>
            <person name="Dacks J.B."/>
            <person name="Foster P.G."/>
            <person name="Simillion C."/>
            <person name="Van de Peer Y."/>
            <person name="Miranda-Saavedra D."/>
            <person name="Barton G.J."/>
            <person name="Westrop G.D."/>
            <person name="Mueller S."/>
            <person name="Dessi D."/>
            <person name="Fiori P.L."/>
            <person name="Ren Q."/>
            <person name="Paulsen I."/>
            <person name="Zhang H."/>
            <person name="Bastida-Corcuera F.D."/>
            <person name="Simoes-Barbosa A."/>
            <person name="Brown M.T."/>
            <person name="Hayes R.D."/>
            <person name="Mukherjee M."/>
            <person name="Okumura C.Y."/>
            <person name="Schneider R."/>
            <person name="Smith A.J."/>
            <person name="Vanacova S."/>
            <person name="Villalvazo M."/>
            <person name="Haas B.J."/>
            <person name="Pertea M."/>
            <person name="Feldblyum T.V."/>
            <person name="Utterback T.R."/>
            <person name="Shu C.L."/>
            <person name="Osoegawa K."/>
            <person name="de Jong P.J."/>
            <person name="Hrdy I."/>
            <person name="Horvathova L."/>
            <person name="Zubacova Z."/>
            <person name="Dolezal P."/>
            <person name="Malik S.B."/>
            <person name="Logsdon J.M. Jr."/>
            <person name="Henze K."/>
            <person name="Gupta A."/>
            <person name="Wang C.C."/>
            <person name="Dunne R.L."/>
            <person name="Upcroft J.A."/>
            <person name="Upcroft P."/>
            <person name="White O."/>
            <person name="Salzberg S.L."/>
            <person name="Tang P."/>
            <person name="Chiu C.-H."/>
            <person name="Lee Y.-S."/>
            <person name="Embley T.M."/>
            <person name="Coombs G.H."/>
            <person name="Mottram J.C."/>
            <person name="Tachezy J."/>
            <person name="Fraser-Liggett C.M."/>
            <person name="Johnson P.J."/>
        </authorList>
    </citation>
    <scope>NUCLEOTIDE SEQUENCE [LARGE SCALE GENOMIC DNA]</scope>
    <source>
        <strain evidence="6">G3</strain>
    </source>
</reference>
<dbReference type="Pfam" id="PF17406">
    <property type="entry name" value="Nrap_D5"/>
    <property type="match status" value="1"/>
</dbReference>
<feature type="domain" description="Nrap protein" evidence="3">
    <location>
        <begin position="156"/>
        <end position="298"/>
    </location>
</feature>
<evidence type="ECO:0000313" key="6">
    <source>
        <dbReference type="EMBL" id="EAY05264.1"/>
    </source>
</evidence>
<dbReference type="FunCoup" id="A2EPZ9">
    <property type="interactions" value="714"/>
</dbReference>
<comment type="subcellular location">
    <subcellularLocation>
        <location evidence="1">Nucleus</location>
        <location evidence="1">Nucleolus</location>
    </subcellularLocation>
</comment>
<dbReference type="InterPro" id="IPR005554">
    <property type="entry name" value="NOL6/Upt22"/>
</dbReference>
<name>A2EPZ9_TRIV3</name>
<organism evidence="6 7">
    <name type="scientific">Trichomonas vaginalis (strain ATCC PRA-98 / G3)</name>
    <dbReference type="NCBI Taxonomy" id="412133"/>
    <lineage>
        <taxon>Eukaryota</taxon>
        <taxon>Metamonada</taxon>
        <taxon>Parabasalia</taxon>
        <taxon>Trichomonadida</taxon>
        <taxon>Trichomonadidae</taxon>
        <taxon>Trichomonas</taxon>
    </lineage>
</organism>
<proteinExistence type="inferred from homology"/>
<protein>
    <recommendedName>
        <fullName evidence="8">Nucleolar protein 6</fullName>
    </recommendedName>
</protein>
<keyword evidence="1" id="KW-0539">Nucleus</keyword>
<evidence type="ECO:0000259" key="4">
    <source>
        <dbReference type="Pfam" id="PF17406"/>
    </source>
</evidence>
<dbReference type="STRING" id="5722.A2EPZ9"/>
<dbReference type="AlphaFoldDB" id="A2EPZ9"/>
<dbReference type="Proteomes" id="UP000001542">
    <property type="component" value="Unassembled WGS sequence"/>
</dbReference>
<dbReference type="OMA" id="IPLTSIW"/>
<dbReference type="VEuPathDB" id="TrichDB:TVAGG3_0338540"/>
<dbReference type="KEGG" id="tva:4763130"/>
<evidence type="ECO:0000259" key="3">
    <source>
        <dbReference type="Pfam" id="PF17405"/>
    </source>
</evidence>
<keyword evidence="1" id="KW-0694">RNA-binding</keyword>
<dbReference type="InterPro" id="IPR035368">
    <property type="entry name" value="Nrap_D3"/>
</dbReference>
<comment type="similarity">
    <text evidence="1">Belongs to the NRAP family.</text>
</comment>
<reference evidence="6" key="1">
    <citation type="submission" date="2006-10" db="EMBL/GenBank/DDBJ databases">
        <authorList>
            <person name="Amadeo P."/>
            <person name="Zhao Q."/>
            <person name="Wortman J."/>
            <person name="Fraser-Liggett C."/>
            <person name="Carlton J."/>
        </authorList>
    </citation>
    <scope>NUCLEOTIDE SEQUENCE</scope>
    <source>
        <strain evidence="6">G3</strain>
    </source>
</reference>
<dbReference type="SMR" id="A2EPZ9"/>
<dbReference type="InterPro" id="IPR035371">
    <property type="entry name" value="Nrap_D6"/>
</dbReference>
<dbReference type="RefSeq" id="XP_001317487.1">
    <property type="nucleotide sequence ID" value="XM_001317452.1"/>
</dbReference>
<dbReference type="Pfam" id="PF17404">
    <property type="entry name" value="Nrap_D3"/>
    <property type="match status" value="1"/>
</dbReference>
<evidence type="ECO:0000256" key="1">
    <source>
        <dbReference type="RuleBase" id="RU364032"/>
    </source>
</evidence>
<evidence type="ECO:0000259" key="5">
    <source>
        <dbReference type="Pfam" id="PF17407"/>
    </source>
</evidence>
<dbReference type="Pfam" id="PF17407">
    <property type="entry name" value="Nrap_D6"/>
    <property type="match status" value="1"/>
</dbReference>
<dbReference type="GO" id="GO:0005730">
    <property type="term" value="C:nucleolus"/>
    <property type="evidence" value="ECO:0007669"/>
    <property type="project" value="UniProtKB-SubCell"/>
</dbReference>
<feature type="domain" description="Nrap protein" evidence="2">
    <location>
        <begin position="50"/>
        <end position="112"/>
    </location>
</feature>
<dbReference type="PANTHER" id="PTHR17972:SF0">
    <property type="entry name" value="NUCLEOLAR PROTEIN 6"/>
    <property type="match status" value="1"/>
</dbReference>
<dbReference type="InParanoid" id="A2EPZ9"/>
<sequence>MESLPKPQDIFDTLLIVNAAKKVKADDAEYVSGILKQAFGKKILEIHVIDAQKLVFGINFDQAEDISSKVIRGPHPKAEDAPDFVKFWNNKSTIHRFTDGSLAEGIDLKTDNPVIETAQLALQIHYDPKVSIELANRDINSIFEIGGKELPQADPQSAFDELTTKLITLQDLTISISNVIPTSPFLRKTAVFPYSLVSEKSDYNSLAPEVIKIIIKLEGFSAWPTRQREVVPFKVAAFLAISKALAKLNIESRTTPTGIEILFRGYVFSAVGIHNNELSDFEGTVYGKQLEQLERVDRLQHANVLAMSNKYNSFSIAVRAAIRWMRCKCVASELFTSEAIELLMIYIYENTIPPKFAFTAFARFLSLLSHLDDSHQNVFSILEASPDLAHDDKRLLIVAAPHCRKSEYTSRGPSQSVIKYIRAAARDSLKTIVERELKISQHQATLEKVFGTPTNKWNFVIKVNHKERPFAGRVIFSKQNFHGKYDVRGSGVAPKLDSLMPGFDPVHMLVEEIAERYGSVLSIWYNEFGGPSIGLSLSEDTLNKELPLEPQNMNSAKLSESGKLKLDVEDVMQQIRIIGGEIIKSLDHKL</sequence>
<gene>
    <name evidence="6" type="ORF">TVAG_020100</name>
</gene>
<dbReference type="eggNOG" id="KOG2054">
    <property type="taxonomic scope" value="Eukaryota"/>
</dbReference>
<keyword evidence="7" id="KW-1185">Reference proteome</keyword>
<dbReference type="GO" id="GO:0003723">
    <property type="term" value="F:RNA binding"/>
    <property type="evidence" value="ECO:0007669"/>
    <property type="project" value="UniProtKB-KW"/>
</dbReference>
<feature type="domain" description="Nrap protein" evidence="5">
    <location>
        <begin position="456"/>
        <end position="585"/>
    </location>
</feature>